<evidence type="ECO:0000259" key="1">
    <source>
        <dbReference type="Pfam" id="PF00144"/>
    </source>
</evidence>
<dbReference type="InterPro" id="IPR050491">
    <property type="entry name" value="AmpC-like"/>
</dbReference>
<evidence type="ECO:0000313" key="2">
    <source>
        <dbReference type="EMBL" id="PYI38112.1"/>
    </source>
</evidence>
<accession>A0A2V5IRW5</accession>
<dbReference type="EMBL" id="QJVC01000012">
    <property type="protein sequence ID" value="PYI38112.1"/>
    <property type="molecule type" value="Genomic_DNA"/>
</dbReference>
<keyword evidence="2" id="KW-0378">Hydrolase</keyword>
<dbReference type="Gene3D" id="3.40.710.10">
    <property type="entry name" value="DD-peptidase/beta-lactamase superfamily"/>
    <property type="match status" value="1"/>
</dbReference>
<dbReference type="Proteomes" id="UP000247980">
    <property type="component" value="Unassembled WGS sequence"/>
</dbReference>
<dbReference type="GO" id="GO:0004180">
    <property type="term" value="F:carboxypeptidase activity"/>
    <property type="evidence" value="ECO:0007669"/>
    <property type="project" value="UniProtKB-KW"/>
</dbReference>
<dbReference type="InterPro" id="IPR001466">
    <property type="entry name" value="Beta-lactam-related"/>
</dbReference>
<dbReference type="Pfam" id="PF00144">
    <property type="entry name" value="Beta-lactamase"/>
    <property type="match status" value="1"/>
</dbReference>
<feature type="domain" description="Beta-lactamase-related" evidence="1">
    <location>
        <begin position="51"/>
        <end position="393"/>
    </location>
</feature>
<dbReference type="PANTHER" id="PTHR46825">
    <property type="entry name" value="D-ALANYL-D-ALANINE-CARBOXYPEPTIDASE/ENDOPEPTIDASE AMPH"/>
    <property type="match status" value="1"/>
</dbReference>
<sequence length="415" mass="44123">MSAHQLAKSGLIFGVVAVLALAGCSLRPAASVAETLPATVSADSKLAEQVRGIIDDEMSARHLRSVIVRVTIAGEPVLTEAYGESMPGVPATTEMHFRNGAVAISYMATALLQLVDEKKVSLTEKLSTWLPEVPNSDKVTLGQLAQMTSGYVDYVPDSEFQKQFYANPFRAWTPEELYSFGTSKPLIYEPGTNWNYAHTNYVLLGLALEKIAGLPLDELLHQKIVEPLGLSGTQSSSTSDIPEPVLHAYTGERREQLGLPATTRFMEDSSFWHPSWTLARGAVQTTTITDMTTSADAIGSGSLLSAQSHAAQIATSLRGKTSKVPGCVNCTEMGVGFSYGLGVVLSGNWVLQNPMFGGYSAVEASLPSEKIAIAVAVTYTEAAFDDPAGVPNQALELFKIIGAAAAPADAPPLSR</sequence>
<dbReference type="SUPFAM" id="SSF56601">
    <property type="entry name" value="beta-lactamase/transpeptidase-like"/>
    <property type="match status" value="1"/>
</dbReference>
<gene>
    <name evidence="2" type="ORF">CVS30_12090</name>
</gene>
<name>A0A2V5IRW5_9MICC</name>
<dbReference type="InterPro" id="IPR012338">
    <property type="entry name" value="Beta-lactam/transpept-like"/>
</dbReference>
<protein>
    <submittedName>
        <fullName evidence="2">D-alanyl-D-alanine carboxypeptidase</fullName>
    </submittedName>
</protein>
<keyword evidence="2" id="KW-0645">Protease</keyword>
<evidence type="ECO:0000313" key="3">
    <source>
        <dbReference type="Proteomes" id="UP000247980"/>
    </source>
</evidence>
<dbReference type="PANTHER" id="PTHR46825:SF7">
    <property type="entry name" value="D-ALANYL-D-ALANINE CARBOXYPEPTIDASE"/>
    <property type="match status" value="1"/>
</dbReference>
<keyword evidence="3" id="KW-1185">Reference proteome</keyword>
<reference evidence="2 3" key="1">
    <citation type="submission" date="2018-05" db="EMBL/GenBank/DDBJ databases">
        <title>Genetic diversity of glacier-inhabiting Cryobacterium bacteria in China and description of Cryobacterium mengkeensis sp. nov. and Arthrobacter glacialis sp. nov.</title>
        <authorList>
            <person name="Liu Q."/>
            <person name="Xin Y.-H."/>
        </authorList>
    </citation>
    <scope>NUCLEOTIDE SEQUENCE [LARGE SCALE GENOMIC DNA]</scope>
    <source>
        <strain evidence="2 3">B7</strain>
    </source>
</reference>
<comment type="caution">
    <text evidence="2">The sequence shown here is derived from an EMBL/GenBank/DDBJ whole genome shotgun (WGS) entry which is preliminary data.</text>
</comment>
<dbReference type="AlphaFoldDB" id="A0A2V5IRW5"/>
<dbReference type="OrthoDB" id="9809635at2"/>
<keyword evidence="2" id="KW-0121">Carboxypeptidase</keyword>
<dbReference type="RefSeq" id="WP_110485579.1">
    <property type="nucleotide sequence ID" value="NZ_QJVC01000012.1"/>
</dbReference>
<proteinExistence type="predicted"/>
<organism evidence="2 3">
    <name type="scientific">Arthrobacter psychrolactophilus</name>
    <dbReference type="NCBI Taxonomy" id="92442"/>
    <lineage>
        <taxon>Bacteria</taxon>
        <taxon>Bacillati</taxon>
        <taxon>Actinomycetota</taxon>
        <taxon>Actinomycetes</taxon>
        <taxon>Micrococcales</taxon>
        <taxon>Micrococcaceae</taxon>
        <taxon>Arthrobacter</taxon>
    </lineage>
</organism>